<feature type="region of interest" description="Disordered" evidence="9">
    <location>
        <begin position="490"/>
        <end position="514"/>
    </location>
</feature>
<evidence type="ECO:0000256" key="4">
    <source>
        <dbReference type="ARBA" id="ARBA00022898"/>
    </source>
</evidence>
<evidence type="ECO:0000256" key="3">
    <source>
        <dbReference type="ARBA" id="ARBA00012421"/>
    </source>
</evidence>
<evidence type="ECO:0000256" key="2">
    <source>
        <dbReference type="ARBA" id="ARBA00009533"/>
    </source>
</evidence>
<comment type="caution">
    <text evidence="10">The sequence shown here is derived from an EMBL/GenBank/DDBJ whole genome shotgun (WGS) entry which is preliminary data.</text>
</comment>
<reference evidence="10 11" key="1">
    <citation type="submission" date="2024-06" db="EMBL/GenBank/DDBJ databases">
        <authorList>
            <person name="Kraege A."/>
            <person name="Thomma B."/>
        </authorList>
    </citation>
    <scope>NUCLEOTIDE SEQUENCE [LARGE SCALE GENOMIC DNA]</scope>
</reference>
<comment type="catalytic activity">
    <reaction evidence="6 8">
        <text>L-glutamate + H(+) = 4-aminobutanoate + CO2</text>
        <dbReference type="Rhea" id="RHEA:17785"/>
        <dbReference type="ChEBI" id="CHEBI:15378"/>
        <dbReference type="ChEBI" id="CHEBI:16526"/>
        <dbReference type="ChEBI" id="CHEBI:29985"/>
        <dbReference type="ChEBI" id="CHEBI:59888"/>
        <dbReference type="EC" id="4.1.1.15"/>
    </reaction>
</comment>
<dbReference type="Gene3D" id="3.40.640.10">
    <property type="entry name" value="Type I PLP-dependent aspartate aminotransferase-like (Major domain)"/>
    <property type="match status" value="1"/>
</dbReference>
<keyword evidence="5 7" id="KW-0456">Lyase</keyword>
<name>A0ABP1GB11_9CHLO</name>
<sequence>MGDSKKLFDERFKHFKDLEPAELKDGNSNEILYGSRFTRQEMPKTEMLKESMPARQAKQLVLDMCQINANPRLDLASFVTTWMEPEAEEIIAATQAINMVDVSQYPQCAEMEQRCVRMLGSLWHAPKPKSDDQGEQPLGASTIGSSEACMLGGLALKRRWQVARKKAGKPTDKPNLVLGANAQVCWEKFCEYWDVEGRYVPVTKDYPVMNPEDARKHMDENTIGLVVMFGSTYNGQFEDVVLADKIVAEENKKNGWDMRIHVDGASGAMIAPFIYPEVEFDFRVPNVSSINCSGHKYGLVYPGVGWVVWRNRACVDESLIFHVAYLGTDQPSLNLNFSKNANMVVAQYYQFLRLGFEGYRDIMSNLMKVSGHLAEGILGTGHFKLIGGGKGLPLVAFALKDGRKDKEGNDCVYDEYDIMARMKEHHWQIPAYTLPDNAKSQKMLRVTVREDFSYELASDLITDLKTVIEWLDHHFIYSEEKMNELRGKFQAHHPSKGKHHNSHHPANKKKTGVC</sequence>
<evidence type="ECO:0000313" key="11">
    <source>
        <dbReference type="Proteomes" id="UP001497392"/>
    </source>
</evidence>
<evidence type="ECO:0000313" key="10">
    <source>
        <dbReference type="EMBL" id="CAL5229399.1"/>
    </source>
</evidence>
<dbReference type="Gene3D" id="4.10.280.50">
    <property type="match status" value="1"/>
</dbReference>
<keyword evidence="4 7" id="KW-0663">Pyridoxal phosphate</keyword>
<gene>
    <name evidence="10" type="primary">g12717</name>
    <name evidence="10" type="ORF">VP750_LOCUS11305</name>
</gene>
<dbReference type="Pfam" id="PF00282">
    <property type="entry name" value="Pyridoxal_deC"/>
    <property type="match status" value="1"/>
</dbReference>
<evidence type="ECO:0000256" key="9">
    <source>
        <dbReference type="SAM" id="MobiDB-lite"/>
    </source>
</evidence>
<dbReference type="InterPro" id="IPR015424">
    <property type="entry name" value="PyrdxlP-dep_Trfase"/>
</dbReference>
<evidence type="ECO:0000256" key="5">
    <source>
        <dbReference type="ARBA" id="ARBA00023239"/>
    </source>
</evidence>
<evidence type="ECO:0000256" key="6">
    <source>
        <dbReference type="ARBA" id="ARBA00048868"/>
    </source>
</evidence>
<comment type="similarity">
    <text evidence="2 7">Belongs to the group II decarboxylase family.</text>
</comment>
<dbReference type="EC" id="4.1.1.15" evidence="3 8"/>
<dbReference type="InterPro" id="IPR015421">
    <property type="entry name" value="PyrdxlP-dep_Trfase_major"/>
</dbReference>
<proteinExistence type="inferred from homology"/>
<dbReference type="InterPro" id="IPR010107">
    <property type="entry name" value="Glutamate_decarboxylase"/>
</dbReference>
<dbReference type="NCBIfam" id="TIGR01788">
    <property type="entry name" value="Glu-decarb-GAD"/>
    <property type="match status" value="1"/>
</dbReference>
<dbReference type="PANTHER" id="PTHR43321">
    <property type="entry name" value="GLUTAMATE DECARBOXYLASE"/>
    <property type="match status" value="1"/>
</dbReference>
<comment type="cofactor">
    <cofactor evidence="1 7">
        <name>pyridoxal 5'-phosphate</name>
        <dbReference type="ChEBI" id="CHEBI:597326"/>
    </cofactor>
</comment>
<accession>A0ABP1GB11</accession>
<organism evidence="10 11">
    <name type="scientific">Coccomyxa viridis</name>
    <dbReference type="NCBI Taxonomy" id="1274662"/>
    <lineage>
        <taxon>Eukaryota</taxon>
        <taxon>Viridiplantae</taxon>
        <taxon>Chlorophyta</taxon>
        <taxon>core chlorophytes</taxon>
        <taxon>Trebouxiophyceae</taxon>
        <taxon>Trebouxiophyceae incertae sedis</taxon>
        <taxon>Coccomyxaceae</taxon>
        <taxon>Coccomyxa</taxon>
    </lineage>
</organism>
<dbReference type="EMBL" id="CAXHTA020000020">
    <property type="protein sequence ID" value="CAL5229399.1"/>
    <property type="molecule type" value="Genomic_DNA"/>
</dbReference>
<dbReference type="Proteomes" id="UP001497392">
    <property type="component" value="Unassembled WGS sequence"/>
</dbReference>
<evidence type="ECO:0000256" key="7">
    <source>
        <dbReference type="RuleBase" id="RU000382"/>
    </source>
</evidence>
<dbReference type="SUPFAM" id="SSF53383">
    <property type="entry name" value="PLP-dependent transferases"/>
    <property type="match status" value="1"/>
</dbReference>
<protein>
    <recommendedName>
        <fullName evidence="3 8">Glutamate decarboxylase</fullName>
        <ecNumber evidence="3 8">4.1.1.15</ecNumber>
    </recommendedName>
</protein>
<keyword evidence="11" id="KW-1185">Reference proteome</keyword>
<evidence type="ECO:0000256" key="8">
    <source>
        <dbReference type="RuleBase" id="RU361171"/>
    </source>
</evidence>
<evidence type="ECO:0000256" key="1">
    <source>
        <dbReference type="ARBA" id="ARBA00001933"/>
    </source>
</evidence>
<dbReference type="InterPro" id="IPR002129">
    <property type="entry name" value="PyrdxlP-dep_de-COase"/>
</dbReference>
<keyword evidence="8" id="KW-0210">Decarboxylase</keyword>
<dbReference type="Gene3D" id="3.90.1150.160">
    <property type="match status" value="1"/>
</dbReference>
<dbReference type="PANTHER" id="PTHR43321:SF3">
    <property type="entry name" value="GLUTAMATE DECARBOXYLASE"/>
    <property type="match status" value="1"/>
</dbReference>